<dbReference type="EMBL" id="JAUONL010000004">
    <property type="protein sequence ID" value="MDO6357443.1"/>
    <property type="molecule type" value="Genomic_DNA"/>
</dbReference>
<proteinExistence type="predicted"/>
<evidence type="ECO:0000313" key="2">
    <source>
        <dbReference type="Proteomes" id="UP001170023"/>
    </source>
</evidence>
<evidence type="ECO:0000313" key="1">
    <source>
        <dbReference type="EMBL" id="MDO6357443.1"/>
    </source>
</evidence>
<dbReference type="AlphaFoldDB" id="A0AAW7WLB9"/>
<gene>
    <name evidence="1" type="ORF">Q4469_07050</name>
</gene>
<sequence>MRIITGQGIDIHYAGTAPRNARTFQNSIPNLLLHAVRRCALLVHNTVKRGQAFSGTTCRASAVIREGKRGNGLPEINRTIYDRSIQRETYPQLRVLRQFQGCHGHA</sequence>
<dbReference type="RefSeq" id="WP_303447328.1">
    <property type="nucleotide sequence ID" value="NZ_JAUONJ010000006.1"/>
</dbReference>
<name>A0AAW7WLB9_9BACE</name>
<dbReference type="Proteomes" id="UP001170023">
    <property type="component" value="Unassembled WGS sequence"/>
</dbReference>
<comment type="caution">
    <text evidence="1">The sequence shown here is derived from an EMBL/GenBank/DDBJ whole genome shotgun (WGS) entry which is preliminary data.</text>
</comment>
<accession>A0AAW7WLB9</accession>
<reference evidence="1" key="1">
    <citation type="submission" date="2023-07" db="EMBL/GenBank/DDBJ databases">
        <title>Whole Genome Sequencing of Colonoscopy isolates.</title>
        <authorList>
            <person name="Surve S.V."/>
            <person name="Valls R.A."/>
            <person name="Barrak K.E."/>
            <person name="Gardner T.B."/>
            <person name="O'Toole G.A."/>
        </authorList>
    </citation>
    <scope>NUCLEOTIDE SEQUENCE</scope>
    <source>
        <strain evidence="1">GP0119</strain>
    </source>
</reference>
<organism evidence="1 2">
    <name type="scientific">Bacteroides caccae</name>
    <dbReference type="NCBI Taxonomy" id="47678"/>
    <lineage>
        <taxon>Bacteria</taxon>
        <taxon>Pseudomonadati</taxon>
        <taxon>Bacteroidota</taxon>
        <taxon>Bacteroidia</taxon>
        <taxon>Bacteroidales</taxon>
        <taxon>Bacteroidaceae</taxon>
        <taxon>Bacteroides</taxon>
    </lineage>
</organism>
<protein>
    <submittedName>
        <fullName evidence="1">Uncharacterized protein</fullName>
    </submittedName>
</protein>